<dbReference type="EMBL" id="KV419401">
    <property type="protein sequence ID" value="KZS95450.1"/>
    <property type="molecule type" value="Genomic_DNA"/>
</dbReference>
<keyword evidence="11" id="KW-1133">Transmembrane helix</keyword>
<dbReference type="PRINTS" id="PR00463">
    <property type="entry name" value="EP450I"/>
</dbReference>
<keyword evidence="5 9" id="KW-0479">Metal-binding</keyword>
<evidence type="ECO:0000313" key="13">
    <source>
        <dbReference type="Proteomes" id="UP000076722"/>
    </source>
</evidence>
<evidence type="ECO:0000256" key="4">
    <source>
        <dbReference type="ARBA" id="ARBA00022617"/>
    </source>
</evidence>
<dbReference type="PANTHER" id="PTHR46300:SF7">
    <property type="entry name" value="P450, PUTATIVE (EUROFUNG)-RELATED"/>
    <property type="match status" value="1"/>
</dbReference>
<dbReference type="STRING" id="1314777.A0A164WXC6"/>
<dbReference type="GO" id="GO:0005506">
    <property type="term" value="F:iron ion binding"/>
    <property type="evidence" value="ECO:0007669"/>
    <property type="project" value="InterPro"/>
</dbReference>
<dbReference type="PROSITE" id="PS00086">
    <property type="entry name" value="CYTOCHROME_P450"/>
    <property type="match status" value="1"/>
</dbReference>
<evidence type="ECO:0000256" key="9">
    <source>
        <dbReference type="PIRSR" id="PIRSR602401-1"/>
    </source>
</evidence>
<comment type="cofactor">
    <cofactor evidence="1 9">
        <name>heme</name>
        <dbReference type="ChEBI" id="CHEBI:30413"/>
    </cofactor>
</comment>
<dbReference type="InterPro" id="IPR017972">
    <property type="entry name" value="Cyt_P450_CS"/>
</dbReference>
<evidence type="ECO:0000256" key="5">
    <source>
        <dbReference type="ARBA" id="ARBA00022723"/>
    </source>
</evidence>
<dbReference type="OrthoDB" id="2789670at2759"/>
<organism evidence="12 13">
    <name type="scientific">Sistotremastrum niveocremeum HHB9708</name>
    <dbReference type="NCBI Taxonomy" id="1314777"/>
    <lineage>
        <taxon>Eukaryota</taxon>
        <taxon>Fungi</taxon>
        <taxon>Dikarya</taxon>
        <taxon>Basidiomycota</taxon>
        <taxon>Agaricomycotina</taxon>
        <taxon>Agaricomycetes</taxon>
        <taxon>Sistotremastrales</taxon>
        <taxon>Sistotremastraceae</taxon>
        <taxon>Sertulicium</taxon>
        <taxon>Sertulicium niveocremeum</taxon>
    </lineage>
</organism>
<dbReference type="PANTHER" id="PTHR46300">
    <property type="entry name" value="P450, PUTATIVE (EUROFUNG)-RELATED-RELATED"/>
    <property type="match status" value="1"/>
</dbReference>
<evidence type="ECO:0000256" key="1">
    <source>
        <dbReference type="ARBA" id="ARBA00001971"/>
    </source>
</evidence>
<evidence type="ECO:0000256" key="3">
    <source>
        <dbReference type="ARBA" id="ARBA00010617"/>
    </source>
</evidence>
<sequence length="507" mass="57379">MSDQAEPVFSSWLSRLITAALIVNILYTFVAWSRDRNARHLPLPPGPVGKPIIGNLLQVPREREWLTFIEWGKQFGPLIYLNLFGQSIVVINSRAVATELLDKRSAIYSDRPKLTMVGELVGWERGVTLIESGLRHKNYRKLLHNTLSQTASKDLWPLQESENKKFLKRLLETPQNFRSHIRRTVGASIIRLAYGHEVVSDDDRYIKMAEDAQSNFSVAATPNAFWVDFIPWLKHIPEWAPGAGFQRKARQWREELQVLTNEPFENVKAQIAQGNAPPSYVSRHLEDPQLKGQEEDIKWSALSLYTGGADSTVAAILTAFLALALNPEAQARAQAEIDSVVGRDRLPSFSDRGNLPFITACVKETFRWKPVLPIGVAHRVTREDDYNGYRIPENTTIITNLWAMLQDPSIYPEPETFRPERFLGTPADAVSHHFGFGRRICPGMWNAEASVFLSIATVLAIFDIRLPEDKVSREKTMNVEYTTGMISHPGPFDLKITPRSMANLDLL</sequence>
<dbReference type="InterPro" id="IPR050364">
    <property type="entry name" value="Cytochrome_P450_fung"/>
</dbReference>
<evidence type="ECO:0000256" key="8">
    <source>
        <dbReference type="ARBA" id="ARBA00023033"/>
    </source>
</evidence>
<proteinExistence type="inferred from homology"/>
<evidence type="ECO:0000256" key="10">
    <source>
        <dbReference type="RuleBase" id="RU000461"/>
    </source>
</evidence>
<dbReference type="GO" id="GO:0020037">
    <property type="term" value="F:heme binding"/>
    <property type="evidence" value="ECO:0007669"/>
    <property type="project" value="InterPro"/>
</dbReference>
<keyword evidence="4 9" id="KW-0349">Heme</keyword>
<evidence type="ECO:0000256" key="7">
    <source>
        <dbReference type="ARBA" id="ARBA00023004"/>
    </source>
</evidence>
<keyword evidence="6 10" id="KW-0560">Oxidoreductase</keyword>
<dbReference type="Gene3D" id="1.10.630.10">
    <property type="entry name" value="Cytochrome P450"/>
    <property type="match status" value="1"/>
</dbReference>
<keyword evidence="7 9" id="KW-0408">Iron</keyword>
<dbReference type="CDD" id="cd11065">
    <property type="entry name" value="CYP64-like"/>
    <property type="match status" value="1"/>
</dbReference>
<feature type="transmembrane region" description="Helical" evidence="11">
    <location>
        <begin position="12"/>
        <end position="32"/>
    </location>
</feature>
<evidence type="ECO:0000313" key="12">
    <source>
        <dbReference type="EMBL" id="KZS95450.1"/>
    </source>
</evidence>
<dbReference type="GO" id="GO:0016705">
    <property type="term" value="F:oxidoreductase activity, acting on paired donors, with incorporation or reduction of molecular oxygen"/>
    <property type="evidence" value="ECO:0007669"/>
    <property type="project" value="InterPro"/>
</dbReference>
<keyword evidence="11" id="KW-0472">Membrane</keyword>
<dbReference type="AlphaFoldDB" id="A0A164WXC6"/>
<evidence type="ECO:0000256" key="11">
    <source>
        <dbReference type="SAM" id="Phobius"/>
    </source>
</evidence>
<keyword evidence="8 10" id="KW-0503">Monooxygenase</keyword>
<comment type="pathway">
    <text evidence="2">Secondary metabolite biosynthesis.</text>
</comment>
<name>A0A164WXC6_9AGAM</name>
<dbReference type="InterPro" id="IPR036396">
    <property type="entry name" value="Cyt_P450_sf"/>
</dbReference>
<reference evidence="12 13" key="1">
    <citation type="journal article" date="2016" name="Mol. Biol. Evol.">
        <title>Comparative Genomics of Early-Diverging Mushroom-Forming Fungi Provides Insights into the Origins of Lignocellulose Decay Capabilities.</title>
        <authorList>
            <person name="Nagy L.G."/>
            <person name="Riley R."/>
            <person name="Tritt A."/>
            <person name="Adam C."/>
            <person name="Daum C."/>
            <person name="Floudas D."/>
            <person name="Sun H."/>
            <person name="Yadav J.S."/>
            <person name="Pangilinan J."/>
            <person name="Larsson K.H."/>
            <person name="Matsuura K."/>
            <person name="Barry K."/>
            <person name="Labutti K."/>
            <person name="Kuo R."/>
            <person name="Ohm R.A."/>
            <person name="Bhattacharya S.S."/>
            <person name="Shirouzu T."/>
            <person name="Yoshinaga Y."/>
            <person name="Martin F.M."/>
            <person name="Grigoriev I.V."/>
            <person name="Hibbett D.S."/>
        </authorList>
    </citation>
    <scope>NUCLEOTIDE SEQUENCE [LARGE SCALE GENOMIC DNA]</scope>
    <source>
        <strain evidence="12 13">HHB9708</strain>
    </source>
</reference>
<protein>
    <submittedName>
        <fullName evidence="12">Cytochrome P450</fullName>
    </submittedName>
</protein>
<keyword evidence="11" id="KW-0812">Transmembrane</keyword>
<dbReference type="SUPFAM" id="SSF48264">
    <property type="entry name" value="Cytochrome P450"/>
    <property type="match status" value="1"/>
</dbReference>
<feature type="binding site" description="axial binding residue" evidence="9">
    <location>
        <position position="441"/>
    </location>
    <ligand>
        <name>heme</name>
        <dbReference type="ChEBI" id="CHEBI:30413"/>
    </ligand>
    <ligandPart>
        <name>Fe</name>
        <dbReference type="ChEBI" id="CHEBI:18248"/>
    </ligandPart>
</feature>
<comment type="similarity">
    <text evidence="3 10">Belongs to the cytochrome P450 family.</text>
</comment>
<dbReference type="Proteomes" id="UP000076722">
    <property type="component" value="Unassembled WGS sequence"/>
</dbReference>
<evidence type="ECO:0000256" key="6">
    <source>
        <dbReference type="ARBA" id="ARBA00023002"/>
    </source>
</evidence>
<evidence type="ECO:0000256" key="2">
    <source>
        <dbReference type="ARBA" id="ARBA00005179"/>
    </source>
</evidence>
<gene>
    <name evidence="12" type="ORF">SISNIDRAFT_452058</name>
</gene>
<dbReference type="GO" id="GO:0004497">
    <property type="term" value="F:monooxygenase activity"/>
    <property type="evidence" value="ECO:0007669"/>
    <property type="project" value="UniProtKB-KW"/>
</dbReference>
<dbReference type="InterPro" id="IPR001128">
    <property type="entry name" value="Cyt_P450"/>
</dbReference>
<accession>A0A164WXC6</accession>
<dbReference type="InterPro" id="IPR002401">
    <property type="entry name" value="Cyt_P450_E_grp-I"/>
</dbReference>
<dbReference type="Pfam" id="PF00067">
    <property type="entry name" value="p450"/>
    <property type="match status" value="1"/>
</dbReference>
<keyword evidence="13" id="KW-1185">Reference proteome</keyword>